<comment type="caution">
    <text evidence="1">The sequence shown here is derived from an EMBL/GenBank/DDBJ whole genome shotgun (WGS) entry which is preliminary data.</text>
</comment>
<proteinExistence type="predicted"/>
<dbReference type="EMBL" id="LAZR01040124">
    <property type="protein sequence ID" value="KKL15269.1"/>
    <property type="molecule type" value="Genomic_DNA"/>
</dbReference>
<protein>
    <submittedName>
        <fullName evidence="1">Uncharacterized protein</fullName>
    </submittedName>
</protein>
<dbReference type="AlphaFoldDB" id="A0A0F9B085"/>
<organism evidence="1">
    <name type="scientific">marine sediment metagenome</name>
    <dbReference type="NCBI Taxonomy" id="412755"/>
    <lineage>
        <taxon>unclassified sequences</taxon>
        <taxon>metagenomes</taxon>
        <taxon>ecological metagenomes</taxon>
    </lineage>
</organism>
<accession>A0A0F9B085</accession>
<reference evidence="1" key="1">
    <citation type="journal article" date="2015" name="Nature">
        <title>Complex archaea that bridge the gap between prokaryotes and eukaryotes.</title>
        <authorList>
            <person name="Spang A."/>
            <person name="Saw J.H."/>
            <person name="Jorgensen S.L."/>
            <person name="Zaremba-Niedzwiedzka K."/>
            <person name="Martijn J."/>
            <person name="Lind A.E."/>
            <person name="van Eijk R."/>
            <person name="Schleper C."/>
            <person name="Guy L."/>
            <person name="Ettema T.J."/>
        </authorList>
    </citation>
    <scope>NUCLEOTIDE SEQUENCE</scope>
</reference>
<name>A0A0F9B085_9ZZZZ</name>
<sequence>MKAKKRIFFIPNDSKKEYDKFIGFHINNFYNLKLTLFGLQNSVTKSMLLREALFQYLDKFSNEDMIEEIAQKAYYIWMANYKDLNVFKCDLENDLRSRDLCDDLINKIIINFEKIKQANGS</sequence>
<gene>
    <name evidence="1" type="ORF">LCGC14_2507290</name>
</gene>
<evidence type="ECO:0000313" key="1">
    <source>
        <dbReference type="EMBL" id="KKL15269.1"/>
    </source>
</evidence>